<name>A0ACC3B3Y4_9EURO</name>
<organism evidence="1 2">
    <name type="scientific">Aspergillus melleus</name>
    <dbReference type="NCBI Taxonomy" id="138277"/>
    <lineage>
        <taxon>Eukaryota</taxon>
        <taxon>Fungi</taxon>
        <taxon>Dikarya</taxon>
        <taxon>Ascomycota</taxon>
        <taxon>Pezizomycotina</taxon>
        <taxon>Eurotiomycetes</taxon>
        <taxon>Eurotiomycetidae</taxon>
        <taxon>Eurotiales</taxon>
        <taxon>Aspergillaceae</taxon>
        <taxon>Aspergillus</taxon>
        <taxon>Aspergillus subgen. Circumdati</taxon>
    </lineage>
</organism>
<evidence type="ECO:0000313" key="1">
    <source>
        <dbReference type="EMBL" id="KAK1145126.1"/>
    </source>
</evidence>
<accession>A0ACC3B3Y4</accession>
<protein>
    <submittedName>
        <fullName evidence="1">Uncharacterized protein</fullName>
    </submittedName>
</protein>
<dbReference type="Proteomes" id="UP001177260">
    <property type="component" value="Unassembled WGS sequence"/>
</dbReference>
<reference evidence="1 2" key="1">
    <citation type="journal article" date="2023" name="ACS Omega">
        <title>Identification of the Neoaspergillic Acid Biosynthesis Gene Cluster by Establishing an In Vitro CRISPR-Ribonucleoprotein Genetic System in Aspergillus melleus.</title>
        <authorList>
            <person name="Yuan B."/>
            <person name="Grau M.F."/>
            <person name="Murata R.M."/>
            <person name="Torok T."/>
            <person name="Venkateswaran K."/>
            <person name="Stajich J.E."/>
            <person name="Wang C.C.C."/>
        </authorList>
    </citation>
    <scope>NUCLEOTIDE SEQUENCE [LARGE SCALE GENOMIC DNA]</scope>
    <source>
        <strain evidence="1 2">IMV 1140</strain>
    </source>
</reference>
<sequence>MADTLVAIVILQEQGGQQVATGVKVARNIMSPKKSWRSTTFHGNAASYDMGVPYDWNVTLQTPSDKLMRALQADDGQAPQDYPYLDLKFAQSEVLVIYVLMS</sequence>
<proteinExistence type="predicted"/>
<keyword evidence="2" id="KW-1185">Reference proteome</keyword>
<gene>
    <name evidence="1" type="ORF">N8T08_004559</name>
</gene>
<evidence type="ECO:0000313" key="2">
    <source>
        <dbReference type="Proteomes" id="UP001177260"/>
    </source>
</evidence>
<comment type="caution">
    <text evidence="1">The sequence shown here is derived from an EMBL/GenBank/DDBJ whole genome shotgun (WGS) entry which is preliminary data.</text>
</comment>
<dbReference type="EMBL" id="JAOPJF010000026">
    <property type="protein sequence ID" value="KAK1145126.1"/>
    <property type="molecule type" value="Genomic_DNA"/>
</dbReference>